<dbReference type="GO" id="GO:0055085">
    <property type="term" value="P:transmembrane transport"/>
    <property type="evidence" value="ECO:0007669"/>
    <property type="project" value="InterPro"/>
</dbReference>
<feature type="transmembrane region" description="Helical" evidence="6">
    <location>
        <begin position="96"/>
        <end position="116"/>
    </location>
</feature>
<feature type="transmembrane region" description="Helical" evidence="6">
    <location>
        <begin position="430"/>
        <end position="451"/>
    </location>
</feature>
<dbReference type="PANTHER" id="PTHR33529:SF6">
    <property type="entry name" value="YJGP_YJGQ FAMILY PERMEASE"/>
    <property type="match status" value="1"/>
</dbReference>
<sequence length="786" mass="87252">MRILTRYILREVLSHAVLGGVLFTFVLFMRDLGRILELLVRGSASLHSVMLVFFYTLPTTLILTIPMTVLVGILLGLSRLSADSEVTAMRAAGFGVMQFVGVVSYAAVAALLLGLFNSMYVAPRSAAALLRLEANLKTQQASFEVQPRVFYEDFKNYVLYVQDTRPAQGATLWRHVFLADLTEPATPAITTAEQAVVLPGPGASLRLHFRDGSKHEISPKDPNQYDISTFSETDTPIQTGAQEDLKLGHADTPLVAMSFSELWHRRFEPQGRVYMIELHKRISYPVACIVLMLVGVPLGLSSRRGGKSTGFVLTVALVFVYYFLSSIGVAMAKQGKLSPGAGVWIANIVFAVVGLLLLRQMARGDVGMRGTALVRALSPVGIWLERRLPARFRSAGTTSQAAKSERPASYRPLRNNRFPLIFDDYVMRQFLSTFALVLVSFVALSIIFNFFELIGDIFRNRTPLITVGDYLLNLIPYMLYNLTPLCALLGVLVTLGSLSRTSELTAMKASGVSLYRLIAPLLLIATLLAVGLYAFGDFYLPGANRRQESLRSEIKGKPAQTFLRPDRKWISGQQDTVGEPARIFYYQFFDPDKDVFANLTVFEFQPGSFHLSRRIFASSAHWDAKVQRWVLENGWQRTFQGEAISDYKPFALSVFPEIHEQPSYFKKETRQSQEMSFGELDNYITNLQQSGFETMRLRVQLNRKLAYPLITLVMAIFAVPFALTMGKRGSLAGIATAIGMAVAYTVVASIFEAMGNVNALPPMLAAWSPDLLFGMAGGYLLLKAQT</sequence>
<accession>A0A1H4JCX9</accession>
<evidence type="ECO:0000313" key="7">
    <source>
        <dbReference type="EMBL" id="SEB44164.1"/>
    </source>
</evidence>
<evidence type="ECO:0000256" key="6">
    <source>
        <dbReference type="SAM" id="Phobius"/>
    </source>
</evidence>
<dbReference type="InterPro" id="IPR030923">
    <property type="entry name" value="LptG"/>
</dbReference>
<comment type="subcellular location">
    <subcellularLocation>
        <location evidence="1">Cell membrane</location>
        <topology evidence="1">Multi-pass membrane protein</topology>
    </subcellularLocation>
</comment>
<feature type="transmembrane region" description="Helical" evidence="6">
    <location>
        <begin position="312"/>
        <end position="331"/>
    </location>
</feature>
<dbReference type="Pfam" id="PF03739">
    <property type="entry name" value="LptF_LptG"/>
    <property type="match status" value="2"/>
</dbReference>
<name>A0A1H4JCX9_9BACT</name>
<dbReference type="EMBL" id="FNSD01000001">
    <property type="protein sequence ID" value="SEB44164.1"/>
    <property type="molecule type" value="Genomic_DNA"/>
</dbReference>
<feature type="transmembrane region" description="Helical" evidence="6">
    <location>
        <begin position="514"/>
        <end position="535"/>
    </location>
</feature>
<organism evidence="7 8">
    <name type="scientific">Terriglobus roseus</name>
    <dbReference type="NCBI Taxonomy" id="392734"/>
    <lineage>
        <taxon>Bacteria</taxon>
        <taxon>Pseudomonadati</taxon>
        <taxon>Acidobacteriota</taxon>
        <taxon>Terriglobia</taxon>
        <taxon>Terriglobales</taxon>
        <taxon>Acidobacteriaceae</taxon>
        <taxon>Terriglobus</taxon>
    </lineage>
</organism>
<feature type="transmembrane region" description="Helical" evidence="6">
    <location>
        <begin position="731"/>
        <end position="751"/>
    </location>
</feature>
<evidence type="ECO:0000256" key="5">
    <source>
        <dbReference type="ARBA" id="ARBA00023136"/>
    </source>
</evidence>
<keyword evidence="4 6" id="KW-1133">Transmembrane helix</keyword>
<dbReference type="NCBIfam" id="TIGR04407">
    <property type="entry name" value="LptF_YjgP"/>
    <property type="match status" value="1"/>
</dbReference>
<feature type="transmembrane region" description="Helical" evidence="6">
    <location>
        <begin position="337"/>
        <end position="358"/>
    </location>
</feature>
<dbReference type="InterPro" id="IPR030922">
    <property type="entry name" value="LptF"/>
</dbReference>
<dbReference type="GO" id="GO:0015920">
    <property type="term" value="P:lipopolysaccharide transport"/>
    <property type="evidence" value="ECO:0007669"/>
    <property type="project" value="TreeGrafter"/>
</dbReference>
<dbReference type="InterPro" id="IPR005495">
    <property type="entry name" value="LptG/LptF_permease"/>
</dbReference>
<proteinExistence type="predicted"/>
<dbReference type="Proteomes" id="UP000182409">
    <property type="component" value="Unassembled WGS sequence"/>
</dbReference>
<reference evidence="7 8" key="1">
    <citation type="submission" date="2016-10" db="EMBL/GenBank/DDBJ databases">
        <authorList>
            <person name="de Groot N.N."/>
        </authorList>
    </citation>
    <scope>NUCLEOTIDE SEQUENCE [LARGE SCALE GENOMIC DNA]</scope>
    <source>
        <strain evidence="7 8">AB35.6</strain>
    </source>
</reference>
<dbReference type="NCBIfam" id="TIGR04408">
    <property type="entry name" value="LptG_lptG"/>
    <property type="match status" value="1"/>
</dbReference>
<dbReference type="OrthoDB" id="9780716at2"/>
<evidence type="ECO:0000256" key="1">
    <source>
        <dbReference type="ARBA" id="ARBA00004651"/>
    </source>
</evidence>
<feature type="transmembrane region" description="Helical" evidence="6">
    <location>
        <begin position="12"/>
        <end position="29"/>
    </location>
</feature>
<feature type="transmembrane region" description="Helical" evidence="6">
    <location>
        <begin position="763"/>
        <end position="782"/>
    </location>
</feature>
<feature type="transmembrane region" description="Helical" evidence="6">
    <location>
        <begin position="705"/>
        <end position="724"/>
    </location>
</feature>
<evidence type="ECO:0000256" key="4">
    <source>
        <dbReference type="ARBA" id="ARBA00022989"/>
    </source>
</evidence>
<gene>
    <name evidence="7" type="ORF">SAMN05443244_0535</name>
</gene>
<dbReference type="PANTHER" id="PTHR33529">
    <property type="entry name" value="SLR0882 PROTEIN-RELATED"/>
    <property type="match status" value="1"/>
</dbReference>
<evidence type="ECO:0000256" key="3">
    <source>
        <dbReference type="ARBA" id="ARBA00022692"/>
    </source>
</evidence>
<dbReference type="AlphaFoldDB" id="A0A1H4JCX9"/>
<evidence type="ECO:0000256" key="2">
    <source>
        <dbReference type="ARBA" id="ARBA00022475"/>
    </source>
</evidence>
<keyword evidence="3 6" id="KW-0812">Transmembrane</keyword>
<dbReference type="GO" id="GO:0043190">
    <property type="term" value="C:ATP-binding cassette (ABC) transporter complex"/>
    <property type="evidence" value="ECO:0007669"/>
    <property type="project" value="InterPro"/>
</dbReference>
<keyword evidence="5 6" id="KW-0472">Membrane</keyword>
<evidence type="ECO:0000313" key="8">
    <source>
        <dbReference type="Proteomes" id="UP000182409"/>
    </source>
</evidence>
<feature type="transmembrane region" description="Helical" evidence="6">
    <location>
        <begin position="471"/>
        <end position="493"/>
    </location>
</feature>
<protein>
    <submittedName>
        <fullName evidence="7">LPS export ABC transporter permease LptF/LPS export ABC transporter permease LptG,TIGR04408</fullName>
    </submittedName>
</protein>
<dbReference type="RefSeq" id="WP_074652223.1">
    <property type="nucleotide sequence ID" value="NZ_FNSD01000001.1"/>
</dbReference>
<keyword evidence="2" id="KW-1003">Cell membrane</keyword>
<feature type="transmembrane region" description="Helical" evidence="6">
    <location>
        <begin position="49"/>
        <end position="75"/>
    </location>
</feature>
<feature type="transmembrane region" description="Helical" evidence="6">
    <location>
        <begin position="282"/>
        <end position="300"/>
    </location>
</feature>